<dbReference type="InterPro" id="IPR036390">
    <property type="entry name" value="WH_DNA-bd_sf"/>
</dbReference>
<dbReference type="PANTHER" id="PTHR30126:SF97">
    <property type="entry name" value="HTH-TYPE TRANSCRIPTIONAL REGULATOR ABGR"/>
    <property type="match status" value="1"/>
</dbReference>
<dbReference type="InterPro" id="IPR036388">
    <property type="entry name" value="WH-like_DNA-bd_sf"/>
</dbReference>
<reference evidence="6 7" key="1">
    <citation type="submission" date="2021-03" db="EMBL/GenBank/DDBJ databases">
        <title>Sequencing the genomes of 1000 actinobacteria strains.</title>
        <authorList>
            <person name="Klenk H.-P."/>
        </authorList>
    </citation>
    <scope>NUCLEOTIDE SEQUENCE [LARGE SCALE GENOMIC DNA]</scope>
    <source>
        <strain evidence="6 7">DSM 20168</strain>
    </source>
</reference>
<dbReference type="Pfam" id="PF00126">
    <property type="entry name" value="HTH_1"/>
    <property type="match status" value="1"/>
</dbReference>
<dbReference type="Pfam" id="PF03466">
    <property type="entry name" value="LysR_substrate"/>
    <property type="match status" value="1"/>
</dbReference>
<dbReference type="Proteomes" id="UP001195422">
    <property type="component" value="Unassembled WGS sequence"/>
</dbReference>
<dbReference type="Gene3D" id="3.40.190.10">
    <property type="entry name" value="Periplasmic binding protein-like II"/>
    <property type="match status" value="2"/>
</dbReference>
<evidence type="ECO:0000313" key="7">
    <source>
        <dbReference type="Proteomes" id="UP001195422"/>
    </source>
</evidence>
<evidence type="ECO:0000256" key="3">
    <source>
        <dbReference type="ARBA" id="ARBA00023125"/>
    </source>
</evidence>
<dbReference type="InterPro" id="IPR005119">
    <property type="entry name" value="LysR_subst-bd"/>
</dbReference>
<dbReference type="SUPFAM" id="SSF46785">
    <property type="entry name" value="Winged helix' DNA-binding domain"/>
    <property type="match status" value="1"/>
</dbReference>
<keyword evidence="2" id="KW-0805">Transcription regulation</keyword>
<dbReference type="SUPFAM" id="SSF53850">
    <property type="entry name" value="Periplasmic binding protein-like II"/>
    <property type="match status" value="1"/>
</dbReference>
<sequence>MLDLNRIRLLREVSLHGSMSAAARSLSYSHSAISQQLSLLERETGVKLLERAGRNVQLTAAGRELVRNTETVLAAMEKAESDLAASHGRAQGAFTVAAFASISRAVLPAALVRIAQAHPDLEVRIQRYEPEDAIVRLASRQVDAIITDSFPGTSSGSANGLHTTILGQDPIRGYLPAGLEISDAQAAANIPWVMEPAETAAAQWALRMCRERGFEPRVLHVSSDVLFHLRMVERGLAAAFLPDMLIVETGSRLQPSHWLPADQRRTLLLIARKGSEDNLALTAVRLALEDELRHVDKL</sequence>
<dbReference type="PROSITE" id="PS50931">
    <property type="entry name" value="HTH_LYSR"/>
    <property type="match status" value="1"/>
</dbReference>
<comment type="similarity">
    <text evidence="1">Belongs to the LysR transcriptional regulatory family.</text>
</comment>
<comment type="caution">
    <text evidence="6">The sequence shown here is derived from an EMBL/GenBank/DDBJ whole genome shotgun (WGS) entry which is preliminary data.</text>
</comment>
<organism evidence="6 7">
    <name type="scientific">Glutamicibacter protophormiae</name>
    <name type="common">Brevibacterium protophormiae</name>
    <dbReference type="NCBI Taxonomy" id="37930"/>
    <lineage>
        <taxon>Bacteria</taxon>
        <taxon>Bacillati</taxon>
        <taxon>Actinomycetota</taxon>
        <taxon>Actinomycetes</taxon>
        <taxon>Micrococcales</taxon>
        <taxon>Micrococcaceae</taxon>
        <taxon>Glutamicibacter</taxon>
    </lineage>
</organism>
<evidence type="ECO:0000256" key="4">
    <source>
        <dbReference type="ARBA" id="ARBA00023163"/>
    </source>
</evidence>
<keyword evidence="4" id="KW-0804">Transcription</keyword>
<dbReference type="EMBL" id="JAGIOJ010000001">
    <property type="protein sequence ID" value="MBP2397452.1"/>
    <property type="molecule type" value="Genomic_DNA"/>
</dbReference>
<dbReference type="RefSeq" id="WP_188947170.1">
    <property type="nucleotide sequence ID" value="NZ_BMPH01000002.1"/>
</dbReference>
<evidence type="ECO:0000256" key="1">
    <source>
        <dbReference type="ARBA" id="ARBA00009437"/>
    </source>
</evidence>
<dbReference type="InterPro" id="IPR000847">
    <property type="entry name" value="LysR_HTH_N"/>
</dbReference>
<accession>A0ABS4XMF0</accession>
<gene>
    <name evidence="6" type="ORF">JOF39_000533</name>
</gene>
<keyword evidence="7" id="KW-1185">Reference proteome</keyword>
<evidence type="ECO:0000313" key="6">
    <source>
        <dbReference type="EMBL" id="MBP2397452.1"/>
    </source>
</evidence>
<proteinExistence type="inferred from homology"/>
<dbReference type="Gene3D" id="1.10.10.10">
    <property type="entry name" value="Winged helix-like DNA-binding domain superfamily/Winged helix DNA-binding domain"/>
    <property type="match status" value="1"/>
</dbReference>
<evidence type="ECO:0000259" key="5">
    <source>
        <dbReference type="PROSITE" id="PS50931"/>
    </source>
</evidence>
<dbReference type="PANTHER" id="PTHR30126">
    <property type="entry name" value="HTH-TYPE TRANSCRIPTIONAL REGULATOR"/>
    <property type="match status" value="1"/>
</dbReference>
<name>A0ABS4XMF0_GLUPR</name>
<protein>
    <submittedName>
        <fullName evidence="6">Molybdate transport repressor ModE-like protein</fullName>
    </submittedName>
</protein>
<evidence type="ECO:0000256" key="2">
    <source>
        <dbReference type="ARBA" id="ARBA00023015"/>
    </source>
</evidence>
<keyword evidence="3" id="KW-0238">DNA-binding</keyword>
<feature type="domain" description="HTH lysR-type" evidence="5">
    <location>
        <begin position="2"/>
        <end position="59"/>
    </location>
</feature>